<organism evidence="2 3">
    <name type="scientific">Peredibacter starrii</name>
    <dbReference type="NCBI Taxonomy" id="28202"/>
    <lineage>
        <taxon>Bacteria</taxon>
        <taxon>Pseudomonadati</taxon>
        <taxon>Bdellovibrionota</taxon>
        <taxon>Bacteriovoracia</taxon>
        <taxon>Bacteriovoracales</taxon>
        <taxon>Bacteriovoracaceae</taxon>
        <taxon>Peredibacter</taxon>
    </lineage>
</organism>
<dbReference type="KEGG" id="psti:SOO65_11365"/>
<dbReference type="Proteomes" id="UP001324634">
    <property type="component" value="Chromosome"/>
</dbReference>
<protein>
    <submittedName>
        <fullName evidence="2">Uncharacterized protein</fullName>
    </submittedName>
</protein>
<name>A0AAX4HJ87_9BACT</name>
<dbReference type="RefSeq" id="WP_321389715.1">
    <property type="nucleotide sequence ID" value="NZ_CP139487.1"/>
</dbReference>
<dbReference type="AlphaFoldDB" id="A0AAX4HJ87"/>
<feature type="signal peptide" evidence="1">
    <location>
        <begin position="1"/>
        <end position="18"/>
    </location>
</feature>
<feature type="chain" id="PRO_5043365667" evidence="1">
    <location>
        <begin position="19"/>
        <end position="185"/>
    </location>
</feature>
<reference evidence="2 3" key="1">
    <citation type="submission" date="2023-11" db="EMBL/GenBank/DDBJ databases">
        <title>Peredibacter starrii A3.12.</title>
        <authorList>
            <person name="Mitchell R.J."/>
        </authorList>
    </citation>
    <scope>NUCLEOTIDE SEQUENCE [LARGE SCALE GENOMIC DNA]</scope>
    <source>
        <strain evidence="2 3">A3.12</strain>
    </source>
</reference>
<keyword evidence="3" id="KW-1185">Reference proteome</keyword>
<accession>A0AAX4HJ87</accession>
<evidence type="ECO:0000313" key="3">
    <source>
        <dbReference type="Proteomes" id="UP001324634"/>
    </source>
</evidence>
<evidence type="ECO:0000256" key="1">
    <source>
        <dbReference type="SAM" id="SignalP"/>
    </source>
</evidence>
<keyword evidence="1" id="KW-0732">Signal</keyword>
<proteinExistence type="predicted"/>
<gene>
    <name evidence="2" type="ORF">SOO65_11365</name>
</gene>
<dbReference type="EMBL" id="CP139487">
    <property type="protein sequence ID" value="WPU63284.1"/>
    <property type="molecule type" value="Genomic_DNA"/>
</dbReference>
<sequence>MKTILSITLMLLAVSAFAQAPKHNYQCIADSLQAYNSDIYYALTPAEIDELLASQDDARAPMVREMAKVCDVPNYQSKQAIFVETAGTEIRDNVVVEKILSTTELSVIGQERNVLTLKTTKATRWNASSKFIDIKMMTVAQTGDVQVIEVDGNNMGRKVTNLKMDCVAEKAVLRCASANYKLIVK</sequence>
<evidence type="ECO:0000313" key="2">
    <source>
        <dbReference type="EMBL" id="WPU63284.1"/>
    </source>
</evidence>